<feature type="compositionally biased region" description="Basic and acidic residues" evidence="1">
    <location>
        <begin position="140"/>
        <end position="157"/>
    </location>
</feature>
<evidence type="ECO:0000256" key="1">
    <source>
        <dbReference type="SAM" id="MobiDB-lite"/>
    </source>
</evidence>
<dbReference type="Proteomes" id="UP001151760">
    <property type="component" value="Unassembled WGS sequence"/>
</dbReference>
<protein>
    <submittedName>
        <fullName evidence="2">Uncharacterized protein</fullName>
    </submittedName>
</protein>
<evidence type="ECO:0000313" key="2">
    <source>
        <dbReference type="EMBL" id="GJT30768.1"/>
    </source>
</evidence>
<feature type="region of interest" description="Disordered" evidence="1">
    <location>
        <begin position="140"/>
        <end position="240"/>
    </location>
</feature>
<gene>
    <name evidence="2" type="ORF">Tco_0911043</name>
</gene>
<organism evidence="2 3">
    <name type="scientific">Tanacetum coccineum</name>
    <dbReference type="NCBI Taxonomy" id="301880"/>
    <lineage>
        <taxon>Eukaryota</taxon>
        <taxon>Viridiplantae</taxon>
        <taxon>Streptophyta</taxon>
        <taxon>Embryophyta</taxon>
        <taxon>Tracheophyta</taxon>
        <taxon>Spermatophyta</taxon>
        <taxon>Magnoliopsida</taxon>
        <taxon>eudicotyledons</taxon>
        <taxon>Gunneridae</taxon>
        <taxon>Pentapetalae</taxon>
        <taxon>asterids</taxon>
        <taxon>campanulids</taxon>
        <taxon>Asterales</taxon>
        <taxon>Asteraceae</taxon>
        <taxon>Asteroideae</taxon>
        <taxon>Anthemideae</taxon>
        <taxon>Anthemidinae</taxon>
        <taxon>Tanacetum</taxon>
    </lineage>
</organism>
<dbReference type="EMBL" id="BQNB010014652">
    <property type="protein sequence ID" value="GJT30768.1"/>
    <property type="molecule type" value="Genomic_DNA"/>
</dbReference>
<name>A0ABQ5CWU2_9ASTR</name>
<sequence length="422" mass="46957">MMEIKVQHENLSTQTSPLLTVPVLVILESSTAPAITIPPPIPPFIPFPQQSTPILAPTTTEATISITSVPDSTTRTAIYQRVFDLEKEVKILKDINHDLAILVAIKSEVPSVVKECLRTNLDDTIEKSIIEDKDAMDKGVADRLKKRKPNDANKDEGPPGGPNQWLKRRKTSKETEPSKKAKSTGTSKGTTKSQPKSTGKSSQAEETMFETANTQVPQNPEEDKVDDGPTQKWLSDLAKPEKPSKMFNELMSTLIDFTAFAMNRLQISDLTKADLAAKYDLQGIEDMVPTLWSPIKVAYNKHAALVTKVKVNKWYGYGHLKEIEARRSDQQLYTFMEGDFPRLHLNDIEDMLLLVVQKRLFNLKGEDIVIPMVAAAGPRQIRFIATCSYSTGICKDIMKAQVHVSKASATLIPNVLLEATKY</sequence>
<accession>A0ABQ5CWU2</accession>
<evidence type="ECO:0000313" key="3">
    <source>
        <dbReference type="Proteomes" id="UP001151760"/>
    </source>
</evidence>
<proteinExistence type="predicted"/>
<reference evidence="2" key="1">
    <citation type="journal article" date="2022" name="Int. J. Mol. Sci.">
        <title>Draft Genome of Tanacetum Coccineum: Genomic Comparison of Closely Related Tanacetum-Family Plants.</title>
        <authorList>
            <person name="Yamashiro T."/>
            <person name="Shiraishi A."/>
            <person name="Nakayama K."/>
            <person name="Satake H."/>
        </authorList>
    </citation>
    <scope>NUCLEOTIDE SEQUENCE</scope>
</reference>
<feature type="compositionally biased region" description="Low complexity" evidence="1">
    <location>
        <begin position="183"/>
        <end position="202"/>
    </location>
</feature>
<comment type="caution">
    <text evidence="2">The sequence shown here is derived from an EMBL/GenBank/DDBJ whole genome shotgun (WGS) entry which is preliminary data.</text>
</comment>
<reference evidence="2" key="2">
    <citation type="submission" date="2022-01" db="EMBL/GenBank/DDBJ databases">
        <authorList>
            <person name="Yamashiro T."/>
            <person name="Shiraishi A."/>
            <person name="Satake H."/>
            <person name="Nakayama K."/>
        </authorList>
    </citation>
    <scope>NUCLEOTIDE SEQUENCE</scope>
</reference>
<keyword evidence="3" id="KW-1185">Reference proteome</keyword>